<dbReference type="Proteomes" id="UP001321760">
    <property type="component" value="Unassembled WGS sequence"/>
</dbReference>
<accession>A0AAV9GMY8</accession>
<evidence type="ECO:0000313" key="2">
    <source>
        <dbReference type="EMBL" id="KAK4449116.1"/>
    </source>
</evidence>
<dbReference type="EMBL" id="MU865939">
    <property type="protein sequence ID" value="KAK4449116.1"/>
    <property type="molecule type" value="Genomic_DNA"/>
</dbReference>
<organism evidence="2 3">
    <name type="scientific">Podospora aff. communis PSN243</name>
    <dbReference type="NCBI Taxonomy" id="3040156"/>
    <lineage>
        <taxon>Eukaryota</taxon>
        <taxon>Fungi</taxon>
        <taxon>Dikarya</taxon>
        <taxon>Ascomycota</taxon>
        <taxon>Pezizomycotina</taxon>
        <taxon>Sordariomycetes</taxon>
        <taxon>Sordariomycetidae</taxon>
        <taxon>Sordariales</taxon>
        <taxon>Podosporaceae</taxon>
        <taxon>Podospora</taxon>
    </lineage>
</organism>
<evidence type="ECO:0000313" key="3">
    <source>
        <dbReference type="Proteomes" id="UP001321760"/>
    </source>
</evidence>
<name>A0AAV9GMY8_9PEZI</name>
<dbReference type="AlphaFoldDB" id="A0AAV9GMY8"/>
<proteinExistence type="predicted"/>
<feature type="region of interest" description="Disordered" evidence="1">
    <location>
        <begin position="121"/>
        <end position="178"/>
    </location>
</feature>
<protein>
    <submittedName>
        <fullName evidence="2">Uncharacterized protein</fullName>
    </submittedName>
</protein>
<reference evidence="2" key="1">
    <citation type="journal article" date="2023" name="Mol. Phylogenet. Evol.">
        <title>Genome-scale phylogeny and comparative genomics of the fungal order Sordariales.</title>
        <authorList>
            <person name="Hensen N."/>
            <person name="Bonometti L."/>
            <person name="Westerberg I."/>
            <person name="Brannstrom I.O."/>
            <person name="Guillou S."/>
            <person name="Cros-Aarteil S."/>
            <person name="Calhoun S."/>
            <person name="Haridas S."/>
            <person name="Kuo A."/>
            <person name="Mondo S."/>
            <person name="Pangilinan J."/>
            <person name="Riley R."/>
            <person name="LaButti K."/>
            <person name="Andreopoulos B."/>
            <person name="Lipzen A."/>
            <person name="Chen C."/>
            <person name="Yan M."/>
            <person name="Daum C."/>
            <person name="Ng V."/>
            <person name="Clum A."/>
            <person name="Steindorff A."/>
            <person name="Ohm R.A."/>
            <person name="Martin F."/>
            <person name="Silar P."/>
            <person name="Natvig D.O."/>
            <person name="Lalanne C."/>
            <person name="Gautier V."/>
            <person name="Ament-Velasquez S.L."/>
            <person name="Kruys A."/>
            <person name="Hutchinson M.I."/>
            <person name="Powell A.J."/>
            <person name="Barry K."/>
            <person name="Miller A.N."/>
            <person name="Grigoriev I.V."/>
            <person name="Debuchy R."/>
            <person name="Gladieux P."/>
            <person name="Hiltunen Thoren M."/>
            <person name="Johannesson H."/>
        </authorList>
    </citation>
    <scope>NUCLEOTIDE SEQUENCE</scope>
    <source>
        <strain evidence="2">PSN243</strain>
    </source>
</reference>
<gene>
    <name evidence="2" type="ORF">QBC34DRAFT_405959</name>
</gene>
<comment type="caution">
    <text evidence="2">The sequence shown here is derived from an EMBL/GenBank/DDBJ whole genome shotgun (WGS) entry which is preliminary data.</text>
</comment>
<feature type="compositionally biased region" description="Low complexity" evidence="1">
    <location>
        <begin position="123"/>
        <end position="136"/>
    </location>
</feature>
<reference evidence="2" key="2">
    <citation type="submission" date="2023-05" db="EMBL/GenBank/DDBJ databases">
        <authorList>
            <consortium name="Lawrence Berkeley National Laboratory"/>
            <person name="Steindorff A."/>
            <person name="Hensen N."/>
            <person name="Bonometti L."/>
            <person name="Westerberg I."/>
            <person name="Brannstrom I.O."/>
            <person name="Guillou S."/>
            <person name="Cros-Aarteil S."/>
            <person name="Calhoun S."/>
            <person name="Haridas S."/>
            <person name="Kuo A."/>
            <person name="Mondo S."/>
            <person name="Pangilinan J."/>
            <person name="Riley R."/>
            <person name="Labutti K."/>
            <person name="Andreopoulos B."/>
            <person name="Lipzen A."/>
            <person name="Chen C."/>
            <person name="Yanf M."/>
            <person name="Daum C."/>
            <person name="Ng V."/>
            <person name="Clum A."/>
            <person name="Ohm R."/>
            <person name="Martin F."/>
            <person name="Silar P."/>
            <person name="Natvig D."/>
            <person name="Lalanne C."/>
            <person name="Gautier V."/>
            <person name="Ament-Velasquez S.L."/>
            <person name="Kruys A."/>
            <person name="Hutchinson M.I."/>
            <person name="Powell A.J."/>
            <person name="Barry K."/>
            <person name="Miller A.N."/>
            <person name="Grigoriev I.V."/>
            <person name="Debuchy R."/>
            <person name="Gladieux P."/>
            <person name="Thoren M.H."/>
            <person name="Johannesson H."/>
        </authorList>
    </citation>
    <scope>NUCLEOTIDE SEQUENCE</scope>
    <source>
        <strain evidence="2">PSN243</strain>
    </source>
</reference>
<evidence type="ECO:0000256" key="1">
    <source>
        <dbReference type="SAM" id="MobiDB-lite"/>
    </source>
</evidence>
<sequence length="312" mass="35283">MFDSPLASIPVEAICKSGVRLSWPIRAWHRKRGQLDFPSSSKVTLLGTPPSRRLDRKFPLITIIAFFLRPRRVSSLPLFWDKHQHHRLTLVKSATDLIAFVPYKHYANGQTHNDLIPQRWNVSSSPQQRRLSSPRRITQQQQPPSHRMPCHLSSRPGFPHSHGGFRWTYTPATATPSPSPLGRQTYSNTLTPAASVLHTSLTQLNSHDLHHSPLLHGPKAQRRLPTAAAPPHGTQTRSCDPQSQHTHLVKTTRLNQTNPTARDCMTPAYTTPQRRQILPAQGNRGNSAMQQQQPALQLRHKIPSSHLDWTHT</sequence>
<feature type="compositionally biased region" description="Polar residues" evidence="1">
    <location>
        <begin position="233"/>
        <end position="245"/>
    </location>
</feature>
<keyword evidence="3" id="KW-1185">Reference proteome</keyword>
<feature type="region of interest" description="Disordered" evidence="1">
    <location>
        <begin position="224"/>
        <end position="245"/>
    </location>
</feature>